<proteinExistence type="predicted"/>
<accession>A0A4R2JB31</accession>
<evidence type="ECO:0000256" key="1">
    <source>
        <dbReference type="SAM" id="SignalP"/>
    </source>
</evidence>
<dbReference type="RefSeq" id="WP_132122284.1">
    <property type="nucleotide sequence ID" value="NZ_SLWS01000007.1"/>
</dbReference>
<dbReference type="OrthoDB" id="3573162at2"/>
<name>A0A4R2JB31_9PSEU</name>
<keyword evidence="1" id="KW-0732">Signal</keyword>
<feature type="chain" id="PRO_5020551154" description="Small secreted protein" evidence="1">
    <location>
        <begin position="27"/>
        <end position="177"/>
    </location>
</feature>
<evidence type="ECO:0008006" key="4">
    <source>
        <dbReference type="Google" id="ProtNLM"/>
    </source>
</evidence>
<evidence type="ECO:0000313" key="2">
    <source>
        <dbReference type="EMBL" id="TCO56024.1"/>
    </source>
</evidence>
<dbReference type="AlphaFoldDB" id="A0A4R2JB31"/>
<dbReference type="EMBL" id="SLWS01000007">
    <property type="protein sequence ID" value="TCO56024.1"/>
    <property type="molecule type" value="Genomic_DNA"/>
</dbReference>
<comment type="caution">
    <text evidence="2">The sequence shown here is derived from an EMBL/GenBank/DDBJ whole genome shotgun (WGS) entry which is preliminary data.</text>
</comment>
<reference evidence="2 3" key="1">
    <citation type="submission" date="2019-03" db="EMBL/GenBank/DDBJ databases">
        <title>Genomic Encyclopedia of Type Strains, Phase IV (KMG-IV): sequencing the most valuable type-strain genomes for metagenomic binning, comparative biology and taxonomic classification.</title>
        <authorList>
            <person name="Goeker M."/>
        </authorList>
    </citation>
    <scope>NUCLEOTIDE SEQUENCE [LARGE SCALE GENOMIC DNA]</scope>
    <source>
        <strain evidence="2 3">DSM 45934</strain>
    </source>
</reference>
<protein>
    <recommendedName>
        <fullName evidence="4">Small secreted protein</fullName>
    </recommendedName>
</protein>
<sequence length="177" mass="18190">MRHRLAMTGVSVVGVAVVLAGCSSSADEEKTVAWADRVCGVSIEVRDALAKAPTLDQSDPAALKKGLVEFAGARVSALDKAVKDLDGLKSGPHADSAKLVSAESEVYAKARTSAQHAKSLAEAADPTAEKFTADITAAANELDAIKKSAADAKDTKVASDLADARNKAANCKKLDGQ</sequence>
<gene>
    <name evidence="2" type="ORF">EV192_107449</name>
</gene>
<keyword evidence="3" id="KW-1185">Reference proteome</keyword>
<dbReference type="PROSITE" id="PS51257">
    <property type="entry name" value="PROKAR_LIPOPROTEIN"/>
    <property type="match status" value="1"/>
</dbReference>
<evidence type="ECO:0000313" key="3">
    <source>
        <dbReference type="Proteomes" id="UP000295680"/>
    </source>
</evidence>
<feature type="signal peptide" evidence="1">
    <location>
        <begin position="1"/>
        <end position="26"/>
    </location>
</feature>
<organism evidence="2 3">
    <name type="scientific">Actinocrispum wychmicini</name>
    <dbReference type="NCBI Taxonomy" id="1213861"/>
    <lineage>
        <taxon>Bacteria</taxon>
        <taxon>Bacillati</taxon>
        <taxon>Actinomycetota</taxon>
        <taxon>Actinomycetes</taxon>
        <taxon>Pseudonocardiales</taxon>
        <taxon>Pseudonocardiaceae</taxon>
        <taxon>Actinocrispum</taxon>
    </lineage>
</organism>
<dbReference type="Proteomes" id="UP000295680">
    <property type="component" value="Unassembled WGS sequence"/>
</dbReference>